<evidence type="ECO:0000256" key="5">
    <source>
        <dbReference type="ARBA" id="ARBA00022679"/>
    </source>
</evidence>
<dbReference type="InterPro" id="IPR035016">
    <property type="entry name" value="NHL_PKND"/>
</dbReference>
<evidence type="ECO:0000256" key="3">
    <source>
        <dbReference type="ARBA" id="ARBA00022475"/>
    </source>
</evidence>
<keyword evidence="4" id="KW-0723">Serine/threonine-protein kinase</keyword>
<dbReference type="PANTHER" id="PTHR43289">
    <property type="entry name" value="MITOGEN-ACTIVATED PROTEIN KINASE KINASE KINASE 20-RELATED"/>
    <property type="match status" value="1"/>
</dbReference>
<dbReference type="CDD" id="cd14952">
    <property type="entry name" value="NHL_PKND_like"/>
    <property type="match status" value="1"/>
</dbReference>
<dbReference type="GO" id="GO:0080090">
    <property type="term" value="P:regulation of primary metabolic process"/>
    <property type="evidence" value="ECO:0007669"/>
    <property type="project" value="UniProtKB-ARBA"/>
</dbReference>
<dbReference type="InterPro" id="IPR011009">
    <property type="entry name" value="Kinase-like_dom_sf"/>
</dbReference>
<evidence type="ECO:0000256" key="11">
    <source>
        <dbReference type="ARBA" id="ARBA00022989"/>
    </source>
</evidence>
<keyword evidence="5" id="KW-0808">Transferase</keyword>
<feature type="transmembrane region" description="Helical" evidence="15">
    <location>
        <begin position="353"/>
        <end position="375"/>
    </location>
</feature>
<feature type="repeat" description="NHL" evidence="13">
    <location>
        <begin position="558"/>
        <end position="599"/>
    </location>
</feature>
<dbReference type="InterPro" id="IPR001258">
    <property type="entry name" value="NHL_repeat"/>
</dbReference>
<dbReference type="AlphaFoldDB" id="A0A1X1QZL7"/>
<dbReference type="STRING" id="56425.AWB93_19500"/>
<evidence type="ECO:0000313" key="17">
    <source>
        <dbReference type="EMBL" id="ORU96895.1"/>
    </source>
</evidence>
<feature type="repeat" description="NHL" evidence="13">
    <location>
        <begin position="600"/>
        <end position="641"/>
    </location>
</feature>
<dbReference type="GO" id="GO:0005886">
    <property type="term" value="C:plasma membrane"/>
    <property type="evidence" value="ECO:0007669"/>
    <property type="project" value="UniProtKB-SubCell"/>
</dbReference>
<dbReference type="GO" id="GO:0004674">
    <property type="term" value="F:protein serine/threonine kinase activity"/>
    <property type="evidence" value="ECO:0007669"/>
    <property type="project" value="UniProtKB-KW"/>
</dbReference>
<feature type="compositionally biased region" description="Basic and acidic residues" evidence="14">
    <location>
        <begin position="321"/>
        <end position="331"/>
    </location>
</feature>
<keyword evidence="10" id="KW-0067">ATP-binding</keyword>
<dbReference type="SMART" id="SM00220">
    <property type="entry name" value="S_TKc"/>
    <property type="match status" value="1"/>
</dbReference>
<evidence type="ECO:0000256" key="12">
    <source>
        <dbReference type="ARBA" id="ARBA00023136"/>
    </source>
</evidence>
<keyword evidence="3" id="KW-1003">Cell membrane</keyword>
<dbReference type="InterPro" id="IPR008271">
    <property type="entry name" value="Ser/Thr_kinase_AS"/>
</dbReference>
<feature type="region of interest" description="Disordered" evidence="14">
    <location>
        <begin position="320"/>
        <end position="340"/>
    </location>
</feature>
<dbReference type="FunFam" id="1.10.510.10:FF:000021">
    <property type="entry name" value="Serine/threonine protein kinase"/>
    <property type="match status" value="1"/>
</dbReference>
<comment type="subcellular location">
    <subcellularLocation>
        <location evidence="1">Cell membrane</location>
        <topology evidence="1">Single-pass membrane protein</topology>
    </subcellularLocation>
</comment>
<dbReference type="CDD" id="cd14014">
    <property type="entry name" value="STKc_PknB_like"/>
    <property type="match status" value="1"/>
</dbReference>
<dbReference type="SUPFAM" id="SSF101898">
    <property type="entry name" value="NHL repeat"/>
    <property type="match status" value="1"/>
</dbReference>
<gene>
    <name evidence="17" type="ORF">AWB93_19500</name>
</gene>
<keyword evidence="6 15" id="KW-0812">Transmembrane</keyword>
<dbReference type="Gene3D" id="3.30.200.20">
    <property type="entry name" value="Phosphorylase Kinase, domain 1"/>
    <property type="match status" value="1"/>
</dbReference>
<dbReference type="GO" id="GO:0005524">
    <property type="term" value="F:ATP binding"/>
    <property type="evidence" value="ECO:0007669"/>
    <property type="project" value="UniProtKB-KW"/>
</dbReference>
<feature type="repeat" description="NHL" evidence="13">
    <location>
        <begin position="474"/>
        <end position="515"/>
    </location>
</feature>
<dbReference type="PROSITE" id="PS50011">
    <property type="entry name" value="PROTEIN_KINASE_DOM"/>
    <property type="match status" value="1"/>
</dbReference>
<dbReference type="Pfam" id="PF01436">
    <property type="entry name" value="NHL"/>
    <property type="match status" value="5"/>
</dbReference>
<sequence length="641" mass="67251">MSDTTMGSRTGAMFGHYRLLRLLGPGGFGEVYEAEDTSLHRLVALKLIAAPYSHDPVFRERLFREAQHAARLHDPHVVPIHGCGEIDGQLYIDMRLIKGITLHTLLAHEGPLDPPRAVAIVRQIASALDAAHDNQVVHRDVKPANILITRDDFACLVDFGLANAAGEAKLTSVGAAIGTFAYMAPERFSNADVTFRSDIYALACVLYQCLTGSTPYPADDMPALVAAHLSAPIPRPSEHRRDLPAGLDDVIMRGMAKDPAQRYASAGDLALAAGHALTGPDQDRLETVLVHTRAATSPGRSSPVDEPTWDPAMMATPTRSVHAETMPDRQQAKPSRARRMGRAIRLSSGRRRLAIAAGAVALVAAVVVGAVVMVGHRRSPAPPPPPPPPVAKPAQAVLADGVSDPRGVAVDSNGTVYVAESGNDKVVALVPGSTPTALRFTGARDTLGMAVDSKGTPYVTDTVNNQVLALPAGSTVPTVLPFAGLDYPSGVAVDTNDTVYVTDTGNHRVLALRAGSATQRALPLTGMPDTSGVAVDGQGTVYVTDTRNNQVLALPAGATTPTVLPFAGLRYPTGVAVDSKGTVYVTDSNNHQVLALSAGSTTPTVLPFTGLKSPWGVAVDGKGTVYVTDSQNNRVVTLPAP</sequence>
<organism evidence="17 18">
    <name type="scientific">Mycobacterium bohemicum</name>
    <dbReference type="NCBI Taxonomy" id="56425"/>
    <lineage>
        <taxon>Bacteria</taxon>
        <taxon>Bacillati</taxon>
        <taxon>Actinomycetota</taxon>
        <taxon>Actinomycetes</taxon>
        <taxon>Mycobacteriales</taxon>
        <taxon>Mycobacteriaceae</taxon>
        <taxon>Mycobacterium</taxon>
    </lineage>
</organism>
<dbReference type="EMBL" id="LQOK01000043">
    <property type="protein sequence ID" value="ORU96895.1"/>
    <property type="molecule type" value="Genomic_DNA"/>
</dbReference>
<accession>A0A1X1QZL7</accession>
<keyword evidence="11 15" id="KW-1133">Transmembrane helix</keyword>
<dbReference type="PROSITE" id="PS00108">
    <property type="entry name" value="PROTEIN_KINASE_ST"/>
    <property type="match status" value="1"/>
</dbReference>
<keyword evidence="9" id="KW-0418">Kinase</keyword>
<evidence type="ECO:0000259" key="16">
    <source>
        <dbReference type="PROSITE" id="PS50011"/>
    </source>
</evidence>
<dbReference type="PANTHER" id="PTHR43289:SF6">
    <property type="entry name" value="SERINE_THREONINE-PROTEIN KINASE NEKL-3"/>
    <property type="match status" value="1"/>
</dbReference>
<feature type="repeat" description="NHL" evidence="13">
    <location>
        <begin position="405"/>
        <end position="432"/>
    </location>
</feature>
<evidence type="ECO:0000256" key="8">
    <source>
        <dbReference type="ARBA" id="ARBA00022741"/>
    </source>
</evidence>
<evidence type="ECO:0000256" key="4">
    <source>
        <dbReference type="ARBA" id="ARBA00022527"/>
    </source>
</evidence>
<keyword evidence="18" id="KW-1185">Reference proteome</keyword>
<dbReference type="Gene3D" id="1.10.510.10">
    <property type="entry name" value="Transferase(Phosphotransferase) domain 1"/>
    <property type="match status" value="1"/>
</dbReference>
<keyword evidence="7" id="KW-0677">Repeat</keyword>
<keyword evidence="12 15" id="KW-0472">Membrane</keyword>
<dbReference type="Pfam" id="PF00069">
    <property type="entry name" value="Pkinase"/>
    <property type="match status" value="1"/>
</dbReference>
<feature type="repeat" description="NHL" evidence="13">
    <location>
        <begin position="531"/>
        <end position="557"/>
    </location>
</feature>
<evidence type="ECO:0000256" key="10">
    <source>
        <dbReference type="ARBA" id="ARBA00022840"/>
    </source>
</evidence>
<dbReference type="Gene3D" id="2.40.10.500">
    <property type="match status" value="3"/>
</dbReference>
<evidence type="ECO:0000256" key="15">
    <source>
        <dbReference type="SAM" id="Phobius"/>
    </source>
</evidence>
<name>A0A1X1QZL7_MYCBE</name>
<evidence type="ECO:0000256" key="1">
    <source>
        <dbReference type="ARBA" id="ARBA00004162"/>
    </source>
</evidence>
<feature type="domain" description="Protein kinase" evidence="16">
    <location>
        <begin position="17"/>
        <end position="278"/>
    </location>
</feature>
<evidence type="ECO:0000313" key="18">
    <source>
        <dbReference type="Proteomes" id="UP000193990"/>
    </source>
</evidence>
<dbReference type="FunFam" id="3.30.200.20:FF:000348">
    <property type="entry name" value="Serine/threonine protein kinase"/>
    <property type="match status" value="1"/>
</dbReference>
<evidence type="ECO:0000256" key="9">
    <source>
        <dbReference type="ARBA" id="ARBA00022777"/>
    </source>
</evidence>
<dbReference type="Proteomes" id="UP000193990">
    <property type="component" value="Unassembled WGS sequence"/>
</dbReference>
<evidence type="ECO:0000256" key="13">
    <source>
        <dbReference type="PROSITE-ProRule" id="PRU00504"/>
    </source>
</evidence>
<dbReference type="EC" id="2.7.11.1" evidence="2"/>
<reference evidence="17 18" key="1">
    <citation type="submission" date="2016-01" db="EMBL/GenBank/DDBJ databases">
        <title>The new phylogeny of the genus Mycobacterium.</title>
        <authorList>
            <person name="Tarcisio F."/>
            <person name="Conor M."/>
            <person name="Antonella G."/>
            <person name="Elisabetta G."/>
            <person name="Giulia F.S."/>
            <person name="Sara T."/>
            <person name="Anna F."/>
            <person name="Clotilde B."/>
            <person name="Roberto B."/>
            <person name="Veronica D.S."/>
            <person name="Fabio R."/>
            <person name="Monica P."/>
            <person name="Olivier J."/>
            <person name="Enrico T."/>
            <person name="Nicola S."/>
        </authorList>
    </citation>
    <scope>NUCLEOTIDE SEQUENCE [LARGE SCALE GENOMIC DNA]</scope>
    <source>
        <strain evidence="17 18">DSM 44277</strain>
    </source>
</reference>
<evidence type="ECO:0000256" key="7">
    <source>
        <dbReference type="ARBA" id="ARBA00022737"/>
    </source>
</evidence>
<protein>
    <recommendedName>
        <fullName evidence="2">non-specific serine/threonine protein kinase</fullName>
        <ecNumber evidence="2">2.7.11.1</ecNumber>
    </recommendedName>
</protein>
<dbReference type="SUPFAM" id="SSF56112">
    <property type="entry name" value="Protein kinase-like (PK-like)"/>
    <property type="match status" value="1"/>
</dbReference>
<keyword evidence="8" id="KW-0547">Nucleotide-binding</keyword>
<proteinExistence type="predicted"/>
<dbReference type="RefSeq" id="WP_085182461.1">
    <property type="nucleotide sequence ID" value="NZ_JACKSV010000005.1"/>
</dbReference>
<dbReference type="InterPro" id="IPR000719">
    <property type="entry name" value="Prot_kinase_dom"/>
</dbReference>
<dbReference type="PROSITE" id="PS51125">
    <property type="entry name" value="NHL"/>
    <property type="match status" value="5"/>
</dbReference>
<evidence type="ECO:0000256" key="6">
    <source>
        <dbReference type="ARBA" id="ARBA00022692"/>
    </source>
</evidence>
<comment type="caution">
    <text evidence="17">The sequence shown here is derived from an EMBL/GenBank/DDBJ whole genome shotgun (WGS) entry which is preliminary data.</text>
</comment>
<evidence type="ECO:0000256" key="2">
    <source>
        <dbReference type="ARBA" id="ARBA00012513"/>
    </source>
</evidence>
<evidence type="ECO:0000256" key="14">
    <source>
        <dbReference type="SAM" id="MobiDB-lite"/>
    </source>
</evidence>